<sequence length="310" mass="35580">MFESNRKVLVGSLVLALVIGVGLTLWGQSRKSAESREGILLPMLMVQSPYLKRFRVDSLEHQPWVDIQRSDNRWLVNGQSGYPANMTAMAEVIQRLSQRRILDSMPYAAELPSVATNEWDQESPAWLRLTLIGASNYHRQVWVAKPIKNSEGNWEQWVRVEKEDYNYLIDDLVFPSQFVLPDIQQWLKPIQIKLSDFSRFTVSIEDAAQHQWVFKNVKGQWLESTSSVISAPIMPDDLFALLSAVEPKSASLKQAGLKGRLSYAAKISSDDGQWIEIAFYEDGPDTWIDIRSSIDYQNSNDEWIRYLIQI</sequence>
<keyword evidence="2" id="KW-1185">Reference proteome</keyword>
<organism evidence="1 2">
    <name type="scientific">Echinimonas agarilytica</name>
    <dbReference type="NCBI Taxonomy" id="1215918"/>
    <lineage>
        <taxon>Bacteria</taxon>
        <taxon>Pseudomonadati</taxon>
        <taxon>Pseudomonadota</taxon>
        <taxon>Gammaproteobacteria</taxon>
        <taxon>Alteromonadales</taxon>
        <taxon>Echinimonadaceae</taxon>
        <taxon>Echinimonas</taxon>
    </lineage>
</organism>
<dbReference type="EMBL" id="JAMQGP010000002">
    <property type="protein sequence ID" value="MCM2679212.1"/>
    <property type="molecule type" value="Genomic_DNA"/>
</dbReference>
<dbReference type="Proteomes" id="UP001165393">
    <property type="component" value="Unassembled WGS sequence"/>
</dbReference>
<evidence type="ECO:0000313" key="1">
    <source>
        <dbReference type="EMBL" id="MCM2679212.1"/>
    </source>
</evidence>
<dbReference type="RefSeq" id="WP_251260571.1">
    <property type="nucleotide sequence ID" value="NZ_JAMQGP010000002.1"/>
</dbReference>
<evidence type="ECO:0000313" key="2">
    <source>
        <dbReference type="Proteomes" id="UP001165393"/>
    </source>
</evidence>
<accession>A0AA41W590</accession>
<proteinExistence type="predicted"/>
<comment type="caution">
    <text evidence="1">The sequence shown here is derived from an EMBL/GenBank/DDBJ whole genome shotgun (WGS) entry which is preliminary data.</text>
</comment>
<dbReference type="AlphaFoldDB" id="A0AA41W590"/>
<gene>
    <name evidence="1" type="ORF">NAF29_05915</name>
</gene>
<protein>
    <recommendedName>
        <fullName evidence="3">DUF4340 domain-containing protein</fullName>
    </recommendedName>
</protein>
<evidence type="ECO:0008006" key="3">
    <source>
        <dbReference type="Google" id="ProtNLM"/>
    </source>
</evidence>
<name>A0AA41W590_9GAMM</name>
<reference evidence="1 2" key="1">
    <citation type="journal article" date="2013" name="Antonie Van Leeuwenhoek">
        <title>Echinimonas agarilytica gen. nov., sp. nov., a new gammaproteobacterium isolated from the sea urchin Strongylocentrotus intermedius.</title>
        <authorList>
            <person name="Nedashkovskaya O.I."/>
            <person name="Stenkova A.M."/>
            <person name="Zhukova N.V."/>
            <person name="Van Trappen S."/>
            <person name="Lee J.S."/>
            <person name="Kim S.B."/>
        </authorList>
    </citation>
    <scope>NUCLEOTIDE SEQUENCE [LARGE SCALE GENOMIC DNA]</scope>
    <source>
        <strain evidence="1 2">KMM 6351</strain>
    </source>
</reference>